<evidence type="ECO:0000313" key="1">
    <source>
        <dbReference type="EMBL" id="MCQ8185955.1"/>
    </source>
</evidence>
<proteinExistence type="predicted"/>
<reference evidence="1" key="1">
    <citation type="submission" date="2022-07" db="EMBL/GenBank/DDBJ databases">
        <title>Parvularcula maris sp. nov., an algicidal bacterium isolated from seawater.</title>
        <authorList>
            <person name="Li F."/>
        </authorList>
    </citation>
    <scope>NUCLEOTIDE SEQUENCE</scope>
    <source>
        <strain evidence="1">BGMRC 0090</strain>
    </source>
</reference>
<organism evidence="1 2">
    <name type="scientific">Parvularcula maris</name>
    <dbReference type="NCBI Taxonomy" id="2965077"/>
    <lineage>
        <taxon>Bacteria</taxon>
        <taxon>Pseudomonadati</taxon>
        <taxon>Pseudomonadota</taxon>
        <taxon>Alphaproteobacteria</taxon>
        <taxon>Parvularculales</taxon>
        <taxon>Parvularculaceae</taxon>
        <taxon>Parvularcula</taxon>
    </lineage>
</organism>
<keyword evidence="2" id="KW-1185">Reference proteome</keyword>
<comment type="caution">
    <text evidence="1">The sequence shown here is derived from an EMBL/GenBank/DDBJ whole genome shotgun (WGS) entry which is preliminary data.</text>
</comment>
<evidence type="ECO:0000313" key="2">
    <source>
        <dbReference type="Proteomes" id="UP001142610"/>
    </source>
</evidence>
<evidence type="ECO:0008006" key="3">
    <source>
        <dbReference type="Google" id="ProtNLM"/>
    </source>
</evidence>
<gene>
    <name evidence="1" type="ORF">NOG11_11200</name>
</gene>
<dbReference type="AlphaFoldDB" id="A0A9X2RIE2"/>
<dbReference type="RefSeq" id="WP_256619852.1">
    <property type="nucleotide sequence ID" value="NZ_JANIBC010000010.1"/>
</dbReference>
<protein>
    <recommendedName>
        <fullName evidence="3">Cobalamin biosynthesis protein CbiG</fullName>
    </recommendedName>
</protein>
<accession>A0A9X2RIE2</accession>
<sequence>MTVFTLYLAADWSAANKPTRGKDSIWLATSRNGSVSARNIPTRFEALRLIEELTVEEKNRGGRTLAGFDFAFGFQEGVAEAVTGQASWRAMWHLLAELVEDDEANRSNRFEVAGELNRRLGRPRFWGKPHQQAERYPLVPSTRPSASVADDRRWIEGVVSGAKPVFQLAYTGAVGSQSLLGIAGLEKLRQRIGAAIWPFETLFTDDLSAHAVFCEIYPSLFLRRHFGEGTKDEAQVRAVAAAIAAYDRAGRIEELLGPPPGAGKAALAAMLREEGSIMGAGVLGRSEGDLSCAS</sequence>
<dbReference type="EMBL" id="JANIBC010000010">
    <property type="protein sequence ID" value="MCQ8185955.1"/>
    <property type="molecule type" value="Genomic_DNA"/>
</dbReference>
<name>A0A9X2RIE2_9PROT</name>
<dbReference type="Proteomes" id="UP001142610">
    <property type="component" value="Unassembled WGS sequence"/>
</dbReference>